<feature type="compositionally biased region" description="Basic and acidic residues" evidence="2">
    <location>
        <begin position="78"/>
        <end position="92"/>
    </location>
</feature>
<feature type="coiled-coil region" evidence="1">
    <location>
        <begin position="103"/>
        <end position="137"/>
    </location>
</feature>
<gene>
    <name evidence="3" type="ORF">N7492_008767</name>
</gene>
<feature type="compositionally biased region" description="Polar residues" evidence="2">
    <location>
        <begin position="178"/>
        <end position="191"/>
    </location>
</feature>
<name>A0A9W9HTB5_9EURO</name>
<dbReference type="PANTHER" id="PTHR40618:SF1">
    <property type="entry name" value="B-ZIP TRANSCRIPTION FACTOR (EUROFUNG)"/>
    <property type="match status" value="1"/>
</dbReference>
<feature type="region of interest" description="Disordered" evidence="2">
    <location>
        <begin position="33"/>
        <end position="103"/>
    </location>
</feature>
<dbReference type="PANTHER" id="PTHR40618">
    <property type="entry name" value="B-ZIP TRANSCRIPTION FACTOR (EUROFUNG)-RELATED"/>
    <property type="match status" value="1"/>
</dbReference>
<feature type="compositionally biased region" description="Basic residues" evidence="2">
    <location>
        <begin position="66"/>
        <end position="77"/>
    </location>
</feature>
<keyword evidence="1" id="KW-0175">Coiled coil</keyword>
<organism evidence="3 4">
    <name type="scientific">Penicillium capsulatum</name>
    <dbReference type="NCBI Taxonomy" id="69766"/>
    <lineage>
        <taxon>Eukaryota</taxon>
        <taxon>Fungi</taxon>
        <taxon>Dikarya</taxon>
        <taxon>Ascomycota</taxon>
        <taxon>Pezizomycotina</taxon>
        <taxon>Eurotiomycetes</taxon>
        <taxon>Eurotiomycetidae</taxon>
        <taxon>Eurotiales</taxon>
        <taxon>Aspergillaceae</taxon>
        <taxon>Penicillium</taxon>
    </lineage>
</organism>
<accession>A0A9W9HTB5</accession>
<protein>
    <recommendedName>
        <fullName evidence="5">BZIP domain-containing protein</fullName>
    </recommendedName>
</protein>
<feature type="compositionally biased region" description="Low complexity" evidence="2">
    <location>
        <begin position="52"/>
        <end position="65"/>
    </location>
</feature>
<proteinExistence type="predicted"/>
<keyword evidence="4" id="KW-1185">Reference proteome</keyword>
<feature type="region of interest" description="Disordered" evidence="2">
    <location>
        <begin position="163"/>
        <end position="191"/>
    </location>
</feature>
<dbReference type="Gene3D" id="1.20.5.170">
    <property type="match status" value="1"/>
</dbReference>
<evidence type="ECO:0000313" key="4">
    <source>
        <dbReference type="Proteomes" id="UP001146351"/>
    </source>
</evidence>
<evidence type="ECO:0000256" key="2">
    <source>
        <dbReference type="SAM" id="MobiDB-lite"/>
    </source>
</evidence>
<dbReference type="AlphaFoldDB" id="A0A9W9HTB5"/>
<comment type="caution">
    <text evidence="3">The sequence shown here is derived from an EMBL/GenBank/DDBJ whole genome shotgun (WGS) entry which is preliminary data.</text>
</comment>
<dbReference type="Proteomes" id="UP001146351">
    <property type="component" value="Unassembled WGS sequence"/>
</dbReference>
<reference evidence="3" key="1">
    <citation type="submission" date="2022-11" db="EMBL/GenBank/DDBJ databases">
        <authorList>
            <person name="Petersen C."/>
        </authorList>
    </citation>
    <scope>NUCLEOTIDE SEQUENCE</scope>
    <source>
        <strain evidence="3">IBT 21917</strain>
    </source>
</reference>
<dbReference type="OrthoDB" id="545169at2759"/>
<evidence type="ECO:0000256" key="1">
    <source>
        <dbReference type="SAM" id="Coils"/>
    </source>
</evidence>
<reference evidence="3" key="2">
    <citation type="journal article" date="2023" name="IMA Fungus">
        <title>Comparative genomic study of the Penicillium genus elucidates a diverse pangenome and 15 lateral gene transfer events.</title>
        <authorList>
            <person name="Petersen C."/>
            <person name="Sorensen T."/>
            <person name="Nielsen M.R."/>
            <person name="Sondergaard T.E."/>
            <person name="Sorensen J.L."/>
            <person name="Fitzpatrick D.A."/>
            <person name="Frisvad J.C."/>
            <person name="Nielsen K.L."/>
        </authorList>
    </citation>
    <scope>NUCLEOTIDE SEQUENCE</scope>
    <source>
        <strain evidence="3">IBT 21917</strain>
    </source>
</reference>
<dbReference type="CDD" id="cd14688">
    <property type="entry name" value="bZIP_YAP"/>
    <property type="match status" value="1"/>
</dbReference>
<evidence type="ECO:0008006" key="5">
    <source>
        <dbReference type="Google" id="ProtNLM"/>
    </source>
</evidence>
<sequence length="442" mass="49520">MSCNPTPYILSARSFLREAEVEPDVTLARAEICQSSSPDEDPSSTSKTNIVSADQASQNSSSAMAPRKRSARSAGRPRIHDHGQAILSEDRRKQVRQAQRTYRLKKETALRNTMSRVEQLEEKLNRVSTECVCLYQASTKAELDASHPAVFGHVKNLHELLTRPGENASNSSSHSQSTTAETLPENGNQASQTFGYRISQSRRMSPSKERPAPVHIKPCTKLSPIDPLISKTHYTHSNQEVRMARRLQRYSLEHAFRLFADSGSHPHDIYRVFRLVPCIQDQKKTEPRFQGLLAGGTKDPLEVPGLPFYTIGGAGMHYPDMDTFGNPVFPSNMRKPRRVLGILPQSDKGRKTYVDANWDCMLDVFGLGGQWFDCRDVEGYLKVHRVNVLDGSLFPEVQQFKDSPSASGDPPEDCPLRAHCVLDIEDFFAREYPHVLVSVSSI</sequence>
<evidence type="ECO:0000313" key="3">
    <source>
        <dbReference type="EMBL" id="KAJ5155964.1"/>
    </source>
</evidence>
<dbReference type="EMBL" id="JAPQKO010000006">
    <property type="protein sequence ID" value="KAJ5155964.1"/>
    <property type="molecule type" value="Genomic_DNA"/>
</dbReference>